<evidence type="ECO:0000256" key="2">
    <source>
        <dbReference type="ARBA" id="ARBA00022801"/>
    </source>
</evidence>
<dbReference type="EMBL" id="JAKLWS010000049">
    <property type="protein sequence ID" value="MCG2590909.1"/>
    <property type="molecule type" value="Genomic_DNA"/>
</dbReference>
<evidence type="ECO:0000256" key="1">
    <source>
        <dbReference type="ARBA" id="ARBA00009275"/>
    </source>
</evidence>
<dbReference type="Pfam" id="PF01026">
    <property type="entry name" value="TatD_DNase"/>
    <property type="match status" value="1"/>
</dbReference>
<name>A0ABS9KJA3_9BACT</name>
<evidence type="ECO:0000313" key="4">
    <source>
        <dbReference type="Proteomes" id="UP001165366"/>
    </source>
</evidence>
<evidence type="ECO:0000313" key="3">
    <source>
        <dbReference type="EMBL" id="MCG2590909.1"/>
    </source>
</evidence>
<dbReference type="SUPFAM" id="SSF51556">
    <property type="entry name" value="Metallo-dependent hydrolases"/>
    <property type="match status" value="1"/>
</dbReference>
<dbReference type="RefSeq" id="WP_237856425.1">
    <property type="nucleotide sequence ID" value="NZ_JAKLWS010000049.1"/>
</dbReference>
<sequence>MIDAHLHIDQYGNDLPIALEQIRTHSICSLAVSMDIPSYHETVKIAKSVPLILPSFGIHPWNAPEYMTRLDEIDEHMKSAPAIGEIGLDHRFVENETKYPAQEEVFRYQLDTAEDLGKLVNLHTSGAEELILEHLKTSSPPAIIIHWYNGPIELVNDFLDLGAYFTIGVEVFQSQKIRSLASMLPVDRILTETDNPNGWEWLNGEPGFPNLVKNVESEIAEIRNLSRPNFSEIVTSNFYTLLFAGNLSEFCSISS</sequence>
<gene>
    <name evidence="3" type="ORF">L6773_20230</name>
</gene>
<dbReference type="PROSITE" id="PS01137">
    <property type="entry name" value="TATD_1"/>
    <property type="match status" value="1"/>
</dbReference>
<accession>A0ABS9KJA3</accession>
<reference evidence="3" key="2">
    <citation type="submission" date="2024-05" db="EMBL/GenBank/DDBJ databases">
        <title>Rhodohalobacter halophilus gen. nov., sp. nov., a moderately halophilic member of the family Balneolaceae.</title>
        <authorList>
            <person name="Xia J."/>
        </authorList>
    </citation>
    <scope>NUCLEOTIDE SEQUENCE</scope>
    <source>
        <strain evidence="3">WB101</strain>
    </source>
</reference>
<keyword evidence="2 3" id="KW-0378">Hydrolase</keyword>
<dbReference type="PROSITE" id="PS01091">
    <property type="entry name" value="TATD_3"/>
    <property type="match status" value="1"/>
</dbReference>
<organism evidence="3 4">
    <name type="scientific">Rhodohalobacter sulfatireducens</name>
    <dbReference type="NCBI Taxonomy" id="2911366"/>
    <lineage>
        <taxon>Bacteria</taxon>
        <taxon>Pseudomonadati</taxon>
        <taxon>Balneolota</taxon>
        <taxon>Balneolia</taxon>
        <taxon>Balneolales</taxon>
        <taxon>Balneolaceae</taxon>
        <taxon>Rhodohalobacter</taxon>
    </lineage>
</organism>
<comment type="caution">
    <text evidence="3">The sequence shown here is derived from an EMBL/GenBank/DDBJ whole genome shotgun (WGS) entry which is preliminary data.</text>
</comment>
<dbReference type="Proteomes" id="UP001165366">
    <property type="component" value="Unassembled WGS sequence"/>
</dbReference>
<dbReference type="InterPro" id="IPR032466">
    <property type="entry name" value="Metal_Hydrolase"/>
</dbReference>
<dbReference type="PIRSF" id="PIRSF005902">
    <property type="entry name" value="DNase_TatD"/>
    <property type="match status" value="1"/>
</dbReference>
<dbReference type="CDD" id="cd01310">
    <property type="entry name" value="TatD_DNAse"/>
    <property type="match status" value="1"/>
</dbReference>
<dbReference type="InterPro" id="IPR018228">
    <property type="entry name" value="DNase_TatD-rel_CS"/>
</dbReference>
<comment type="similarity">
    <text evidence="1">Belongs to the metallo-dependent hydrolases superfamily. TatD-type hydrolase family.</text>
</comment>
<protein>
    <submittedName>
        <fullName evidence="3">TatD family hydrolase</fullName>
    </submittedName>
</protein>
<dbReference type="Gene3D" id="3.20.20.140">
    <property type="entry name" value="Metal-dependent hydrolases"/>
    <property type="match status" value="1"/>
</dbReference>
<reference evidence="3" key="1">
    <citation type="submission" date="2022-01" db="EMBL/GenBank/DDBJ databases">
        <authorList>
            <person name="Wang Y."/>
        </authorList>
    </citation>
    <scope>NUCLEOTIDE SEQUENCE</scope>
    <source>
        <strain evidence="3">WB101</strain>
    </source>
</reference>
<dbReference type="PANTHER" id="PTHR46124">
    <property type="entry name" value="D-AMINOACYL-TRNA DEACYLASE"/>
    <property type="match status" value="1"/>
</dbReference>
<keyword evidence="4" id="KW-1185">Reference proteome</keyword>
<dbReference type="PANTHER" id="PTHR46124:SF2">
    <property type="entry name" value="D-AMINOACYL-TRNA DEACYLASE"/>
    <property type="match status" value="1"/>
</dbReference>
<dbReference type="GO" id="GO:0016787">
    <property type="term" value="F:hydrolase activity"/>
    <property type="evidence" value="ECO:0007669"/>
    <property type="project" value="UniProtKB-KW"/>
</dbReference>
<dbReference type="InterPro" id="IPR001130">
    <property type="entry name" value="TatD-like"/>
</dbReference>
<proteinExistence type="inferred from homology"/>